<organism evidence="7 8">
    <name type="scientific">Chlorogloeopsis fritschii PCC 6912</name>
    <dbReference type="NCBI Taxonomy" id="211165"/>
    <lineage>
        <taxon>Bacteria</taxon>
        <taxon>Bacillati</taxon>
        <taxon>Cyanobacteriota</taxon>
        <taxon>Cyanophyceae</taxon>
        <taxon>Nostocales</taxon>
        <taxon>Chlorogloeopsidaceae</taxon>
        <taxon>Chlorogloeopsis</taxon>
    </lineage>
</organism>
<evidence type="ECO:0000256" key="4">
    <source>
        <dbReference type="ARBA" id="ARBA00023136"/>
    </source>
</evidence>
<comment type="caution">
    <text evidence="7">The sequence shown here is derived from an EMBL/GenBank/DDBJ whole genome shotgun (WGS) entry which is preliminary data.</text>
</comment>
<keyword evidence="3 5" id="KW-1133">Transmembrane helix</keyword>
<evidence type="ECO:0000313" key="7">
    <source>
        <dbReference type="EMBL" id="RUR85122.1"/>
    </source>
</evidence>
<dbReference type="OrthoDB" id="582337at2"/>
<feature type="transmembrane region" description="Helical" evidence="5">
    <location>
        <begin position="29"/>
        <end position="51"/>
    </location>
</feature>
<keyword evidence="2 5" id="KW-0812">Transmembrane</keyword>
<feature type="transmembrane region" description="Helical" evidence="5">
    <location>
        <begin position="71"/>
        <end position="93"/>
    </location>
</feature>
<dbReference type="Proteomes" id="UP000268857">
    <property type="component" value="Unassembled WGS sequence"/>
</dbReference>
<dbReference type="GO" id="GO:0012505">
    <property type="term" value="C:endomembrane system"/>
    <property type="evidence" value="ECO:0007669"/>
    <property type="project" value="UniProtKB-SubCell"/>
</dbReference>
<evidence type="ECO:0000313" key="8">
    <source>
        <dbReference type="Proteomes" id="UP000268857"/>
    </source>
</evidence>
<evidence type="ECO:0000256" key="3">
    <source>
        <dbReference type="ARBA" id="ARBA00022989"/>
    </source>
</evidence>
<protein>
    <recommendedName>
        <fullName evidence="6">DUF202 domain-containing protein</fullName>
    </recommendedName>
</protein>
<reference evidence="7 8" key="1">
    <citation type="journal article" date="2019" name="Genome Biol. Evol.">
        <title>Day and night: Metabolic profiles and evolutionary relationships of six axenic non-marine cyanobacteria.</title>
        <authorList>
            <person name="Will S.E."/>
            <person name="Henke P."/>
            <person name="Boedeker C."/>
            <person name="Huang S."/>
            <person name="Brinkmann H."/>
            <person name="Rohde M."/>
            <person name="Jarek M."/>
            <person name="Friedl T."/>
            <person name="Seufert S."/>
            <person name="Schumacher M."/>
            <person name="Overmann J."/>
            <person name="Neumann-Schaal M."/>
            <person name="Petersen J."/>
        </authorList>
    </citation>
    <scope>NUCLEOTIDE SEQUENCE [LARGE SCALE GENOMIC DNA]</scope>
    <source>
        <strain evidence="7 8">PCC 6912</strain>
    </source>
</reference>
<feature type="domain" description="DUF202" evidence="6">
    <location>
        <begin position="20"/>
        <end position="95"/>
    </location>
</feature>
<dbReference type="EMBL" id="RSCJ01000003">
    <property type="protein sequence ID" value="RUR85122.1"/>
    <property type="molecule type" value="Genomic_DNA"/>
</dbReference>
<keyword evidence="8" id="KW-1185">Reference proteome</keyword>
<sequence length="139" mass="15428">MNSSPSPKPTTTTTELAKQRNRAAAERTLTSWIQNCLSLIAFGIAFDRIFVALNQTFPKQNLQINTQLAHIIGLSAIAFGVFLLVLAIVGYLINVKSLNKADYLYRKYHLFNPLAILVGSVIIFGLLAFFAVYFVISMT</sequence>
<evidence type="ECO:0000256" key="5">
    <source>
        <dbReference type="SAM" id="Phobius"/>
    </source>
</evidence>
<evidence type="ECO:0000259" key="6">
    <source>
        <dbReference type="Pfam" id="PF02656"/>
    </source>
</evidence>
<dbReference type="RefSeq" id="WP_016879668.1">
    <property type="nucleotide sequence ID" value="NZ_AJLN01000107.1"/>
</dbReference>
<feature type="transmembrane region" description="Helical" evidence="5">
    <location>
        <begin position="114"/>
        <end position="136"/>
    </location>
</feature>
<comment type="subcellular location">
    <subcellularLocation>
        <location evidence="1">Endomembrane system</location>
        <topology evidence="1">Multi-pass membrane protein</topology>
    </subcellularLocation>
</comment>
<evidence type="ECO:0000256" key="1">
    <source>
        <dbReference type="ARBA" id="ARBA00004127"/>
    </source>
</evidence>
<accession>A0A3S0YIC4</accession>
<dbReference type="Pfam" id="PF02656">
    <property type="entry name" value="DUF202"/>
    <property type="match status" value="1"/>
</dbReference>
<dbReference type="InterPro" id="IPR003807">
    <property type="entry name" value="DUF202"/>
</dbReference>
<gene>
    <name evidence="7" type="ORF">PCC6912_12380</name>
</gene>
<name>A0A3S0YIC4_CHLFR</name>
<evidence type="ECO:0000256" key="2">
    <source>
        <dbReference type="ARBA" id="ARBA00022692"/>
    </source>
</evidence>
<dbReference type="AlphaFoldDB" id="A0A3S0YIC4"/>
<keyword evidence="4 5" id="KW-0472">Membrane</keyword>
<proteinExistence type="predicted"/>